<dbReference type="AlphaFoldDB" id="A0A8H7QSB1"/>
<protein>
    <submittedName>
        <fullName evidence="1">Uncharacterized protein</fullName>
    </submittedName>
</protein>
<evidence type="ECO:0000313" key="1">
    <source>
        <dbReference type="EMBL" id="KAG2196843.1"/>
    </source>
</evidence>
<dbReference type="Proteomes" id="UP000650833">
    <property type="component" value="Unassembled WGS sequence"/>
</dbReference>
<gene>
    <name evidence="1" type="ORF">INT46_005470</name>
</gene>
<proteinExistence type="predicted"/>
<organism evidence="1 2">
    <name type="scientific">Mucor plumbeus</name>
    <dbReference type="NCBI Taxonomy" id="97098"/>
    <lineage>
        <taxon>Eukaryota</taxon>
        <taxon>Fungi</taxon>
        <taxon>Fungi incertae sedis</taxon>
        <taxon>Mucoromycota</taxon>
        <taxon>Mucoromycotina</taxon>
        <taxon>Mucoromycetes</taxon>
        <taxon>Mucorales</taxon>
        <taxon>Mucorineae</taxon>
        <taxon>Mucoraceae</taxon>
        <taxon>Mucor</taxon>
    </lineage>
</organism>
<evidence type="ECO:0000313" key="2">
    <source>
        <dbReference type="Proteomes" id="UP000650833"/>
    </source>
</evidence>
<keyword evidence="2" id="KW-1185">Reference proteome</keyword>
<dbReference type="OrthoDB" id="2288126at2759"/>
<dbReference type="EMBL" id="JAEPRC010000457">
    <property type="protein sequence ID" value="KAG2196843.1"/>
    <property type="molecule type" value="Genomic_DNA"/>
</dbReference>
<reference evidence="1" key="1">
    <citation type="submission" date="2020-12" db="EMBL/GenBank/DDBJ databases">
        <title>Metabolic potential, ecology and presence of endohyphal bacteria is reflected in genomic diversity of Mucoromycotina.</title>
        <authorList>
            <person name="Muszewska A."/>
            <person name="Okrasinska A."/>
            <person name="Steczkiewicz K."/>
            <person name="Drgas O."/>
            <person name="Orlowska M."/>
            <person name="Perlinska-Lenart U."/>
            <person name="Aleksandrzak-Piekarczyk T."/>
            <person name="Szatraj K."/>
            <person name="Zielenkiewicz U."/>
            <person name="Pilsyk S."/>
            <person name="Malc E."/>
            <person name="Mieczkowski P."/>
            <person name="Kruszewska J.S."/>
            <person name="Biernat P."/>
            <person name="Pawlowska J."/>
        </authorList>
    </citation>
    <scope>NUCLEOTIDE SEQUENCE</scope>
    <source>
        <strain evidence="1">CBS 226.32</strain>
    </source>
</reference>
<accession>A0A8H7QSB1</accession>
<name>A0A8H7QSB1_9FUNG</name>
<comment type="caution">
    <text evidence="1">The sequence shown here is derived from an EMBL/GenBank/DDBJ whole genome shotgun (WGS) entry which is preliminary data.</text>
</comment>
<sequence length="181" mass="21035">MPFVNQLRFPEGQSLANVKVSAKTFCLPIQSSVILPLSLRNISSSTWKLFWSLSFTTIQRNVIYRLITGCIPHRHLLNRIMPAIFDSPLCPVCVILEFLWPTTSISDIKEALLSLDFSNIWYSQRKKITPYRILIIALSQLWLAHMRFIFDQIPLYPIVILVTIRSNILQTIEENQYRSLL</sequence>